<dbReference type="PROSITE" id="PS50850">
    <property type="entry name" value="MFS"/>
    <property type="match status" value="1"/>
</dbReference>
<dbReference type="FunFam" id="1.20.1250.20:FF:000122">
    <property type="entry name" value="D-xylose transporter XylE"/>
    <property type="match status" value="1"/>
</dbReference>
<evidence type="ECO:0000256" key="7">
    <source>
        <dbReference type="ARBA" id="ARBA00022989"/>
    </source>
</evidence>
<evidence type="ECO:0000256" key="5">
    <source>
        <dbReference type="ARBA" id="ARBA00022597"/>
    </source>
</evidence>
<keyword evidence="13" id="KW-1185">Reference proteome</keyword>
<keyword evidence="3 9" id="KW-0813">Transport</keyword>
<comment type="subcellular location">
    <subcellularLocation>
        <location evidence="1">Cell membrane</location>
        <topology evidence="1">Multi-pass membrane protein</topology>
    </subcellularLocation>
</comment>
<dbReference type="PRINTS" id="PR00171">
    <property type="entry name" value="SUGRTRNSPORT"/>
</dbReference>
<dbReference type="InterPro" id="IPR047984">
    <property type="entry name" value="XylE-like"/>
</dbReference>
<dbReference type="STRING" id="357278.IV61_GL000680"/>
<dbReference type="InterPro" id="IPR020846">
    <property type="entry name" value="MFS_dom"/>
</dbReference>
<name>A0A0R1GSV8_9LACO</name>
<dbReference type="Proteomes" id="UP000051176">
    <property type="component" value="Unassembled WGS sequence"/>
</dbReference>
<keyword evidence="8 10" id="KW-0472">Membrane</keyword>
<evidence type="ECO:0000313" key="12">
    <source>
        <dbReference type="EMBL" id="KRK34578.1"/>
    </source>
</evidence>
<gene>
    <name evidence="12" type="ORF">FD07_GL001732</name>
</gene>
<evidence type="ECO:0000259" key="11">
    <source>
        <dbReference type="PROSITE" id="PS50850"/>
    </source>
</evidence>
<evidence type="ECO:0000256" key="1">
    <source>
        <dbReference type="ARBA" id="ARBA00004651"/>
    </source>
</evidence>
<evidence type="ECO:0000313" key="13">
    <source>
        <dbReference type="Proteomes" id="UP000051176"/>
    </source>
</evidence>
<feature type="transmembrane region" description="Helical" evidence="10">
    <location>
        <begin position="295"/>
        <end position="318"/>
    </location>
</feature>
<dbReference type="GO" id="GO:0022857">
    <property type="term" value="F:transmembrane transporter activity"/>
    <property type="evidence" value="ECO:0007669"/>
    <property type="project" value="InterPro"/>
</dbReference>
<evidence type="ECO:0000256" key="4">
    <source>
        <dbReference type="ARBA" id="ARBA00022475"/>
    </source>
</evidence>
<dbReference type="InterPro" id="IPR005828">
    <property type="entry name" value="MFS_sugar_transport-like"/>
</dbReference>
<comment type="similarity">
    <text evidence="2 9">Belongs to the major facilitator superfamily. Sugar transporter (TC 2.A.1.1) family.</text>
</comment>
<dbReference type="PROSITE" id="PS00217">
    <property type="entry name" value="SUGAR_TRANSPORT_2"/>
    <property type="match status" value="1"/>
</dbReference>
<accession>A0A0R1GSV8</accession>
<dbReference type="InterPro" id="IPR005829">
    <property type="entry name" value="Sugar_transporter_CS"/>
</dbReference>
<feature type="transmembrane region" description="Helical" evidence="10">
    <location>
        <begin position="109"/>
        <end position="130"/>
    </location>
</feature>
<keyword evidence="5" id="KW-0762">Sugar transport</keyword>
<feature type="transmembrane region" description="Helical" evidence="10">
    <location>
        <begin position="325"/>
        <end position="349"/>
    </location>
</feature>
<dbReference type="InterPro" id="IPR003663">
    <property type="entry name" value="Sugar/inositol_transpt"/>
</dbReference>
<dbReference type="eggNOG" id="COG2814">
    <property type="taxonomic scope" value="Bacteria"/>
</dbReference>
<dbReference type="Pfam" id="PF00083">
    <property type="entry name" value="Sugar_tr"/>
    <property type="match status" value="1"/>
</dbReference>
<dbReference type="AlphaFoldDB" id="A0A0R1GSV8"/>
<feature type="domain" description="Major facilitator superfamily (MFS) profile" evidence="11">
    <location>
        <begin position="18"/>
        <end position="443"/>
    </location>
</feature>
<dbReference type="NCBIfam" id="TIGR00879">
    <property type="entry name" value="SP"/>
    <property type="match status" value="1"/>
</dbReference>
<sequence length="467" mass="50094">MEKIKMKKKKLSSYVILISCAAALGGLLFGYDTAVISGAVGFLQIKFALSSAAVGWVTSCILIGCAIGVTIAGVLSDLFGRKKILVLSAIIFAGSSVGAALAGSYMTLVIWRMLAGIGIGLTSLITPLYIAEMAPAEVRGKLVTVNQLAITIGIFVVYFVNAAIVSGSTQAWNVSTGWRWMMGVGVLPSVLFLLALIPAGESPRWLQQHGKADAALSVLKRVEGDDAAAQTQLDDIVASEKVVDDTSFKDLFNKTWLPVLMIGVLLAIFQQFSGSNAIMYYAPEIFKGAGFGQNGAFMATVSIGVINMVITIVSLGLVDRVGRKALLGWGSFAMSLCLLVVALCFFMQAPGAVTLTFILLAIASYAVSLAPVTWIMLSEIFPSKIRGRAMSICTLILWLSDFALSYTFPILTKNIGEGWTFMLYVAVTMIAAIFIWRKVPETKGKSLEEIELYWHRKSEGATATVKN</sequence>
<feature type="transmembrane region" description="Helical" evidence="10">
    <location>
        <begin position="355"/>
        <end position="377"/>
    </location>
</feature>
<dbReference type="PROSITE" id="PS00216">
    <property type="entry name" value="SUGAR_TRANSPORT_1"/>
    <property type="match status" value="2"/>
</dbReference>
<feature type="transmembrane region" description="Helical" evidence="10">
    <location>
        <begin position="256"/>
        <end position="283"/>
    </location>
</feature>
<feature type="transmembrane region" description="Helical" evidence="10">
    <location>
        <begin position="54"/>
        <end position="75"/>
    </location>
</feature>
<dbReference type="GO" id="GO:0005886">
    <property type="term" value="C:plasma membrane"/>
    <property type="evidence" value="ECO:0007669"/>
    <property type="project" value="UniProtKB-SubCell"/>
</dbReference>
<dbReference type="PANTHER" id="PTHR48020">
    <property type="entry name" value="PROTON MYO-INOSITOL COTRANSPORTER"/>
    <property type="match status" value="1"/>
</dbReference>
<organism evidence="12 13">
    <name type="scientific">Levilactobacillus parabrevis ATCC 53295</name>
    <dbReference type="NCBI Taxonomy" id="1267003"/>
    <lineage>
        <taxon>Bacteria</taxon>
        <taxon>Bacillati</taxon>
        <taxon>Bacillota</taxon>
        <taxon>Bacilli</taxon>
        <taxon>Lactobacillales</taxon>
        <taxon>Lactobacillaceae</taxon>
        <taxon>Levilactobacillus</taxon>
    </lineage>
</organism>
<evidence type="ECO:0000256" key="10">
    <source>
        <dbReference type="SAM" id="Phobius"/>
    </source>
</evidence>
<keyword evidence="4" id="KW-1003">Cell membrane</keyword>
<proteinExistence type="inferred from homology"/>
<dbReference type="InterPro" id="IPR036259">
    <property type="entry name" value="MFS_trans_sf"/>
</dbReference>
<keyword evidence="7 10" id="KW-1133">Transmembrane helix</keyword>
<feature type="transmembrane region" description="Helical" evidence="10">
    <location>
        <begin position="142"/>
        <end position="165"/>
    </location>
</feature>
<evidence type="ECO:0000256" key="3">
    <source>
        <dbReference type="ARBA" id="ARBA00022448"/>
    </source>
</evidence>
<feature type="transmembrane region" description="Helical" evidence="10">
    <location>
        <begin position="389"/>
        <end position="412"/>
    </location>
</feature>
<feature type="transmembrane region" description="Helical" evidence="10">
    <location>
        <begin position="418"/>
        <end position="436"/>
    </location>
</feature>
<evidence type="ECO:0000256" key="6">
    <source>
        <dbReference type="ARBA" id="ARBA00022692"/>
    </source>
</evidence>
<evidence type="ECO:0000256" key="9">
    <source>
        <dbReference type="RuleBase" id="RU003346"/>
    </source>
</evidence>
<keyword evidence="6 10" id="KW-0812">Transmembrane</keyword>
<dbReference type="Gene3D" id="1.20.1250.20">
    <property type="entry name" value="MFS general substrate transporter like domains"/>
    <property type="match status" value="2"/>
</dbReference>
<dbReference type="PANTHER" id="PTHR48020:SF12">
    <property type="entry name" value="PROTON MYO-INOSITOL COTRANSPORTER"/>
    <property type="match status" value="1"/>
</dbReference>
<dbReference type="PATRIC" id="fig|1267003.4.peg.1824"/>
<dbReference type="CDD" id="cd17359">
    <property type="entry name" value="MFS_XylE_like"/>
    <property type="match status" value="1"/>
</dbReference>
<reference evidence="12 13" key="1">
    <citation type="journal article" date="2015" name="Genome Announc.">
        <title>Expanding the biotechnology potential of lactobacilli through comparative genomics of 213 strains and associated genera.</title>
        <authorList>
            <person name="Sun Z."/>
            <person name="Harris H.M."/>
            <person name="McCann A."/>
            <person name="Guo C."/>
            <person name="Argimon S."/>
            <person name="Zhang W."/>
            <person name="Yang X."/>
            <person name="Jeffery I.B."/>
            <person name="Cooney J.C."/>
            <person name="Kagawa T.F."/>
            <person name="Liu W."/>
            <person name="Song Y."/>
            <person name="Salvetti E."/>
            <person name="Wrobel A."/>
            <person name="Rasinkangas P."/>
            <person name="Parkhill J."/>
            <person name="Rea M.C."/>
            <person name="O'Sullivan O."/>
            <person name="Ritari J."/>
            <person name="Douillard F.P."/>
            <person name="Paul Ross R."/>
            <person name="Yang R."/>
            <person name="Briner A.E."/>
            <person name="Felis G.E."/>
            <person name="de Vos W.M."/>
            <person name="Barrangou R."/>
            <person name="Klaenhammer T.R."/>
            <person name="Caufield P.W."/>
            <person name="Cui Y."/>
            <person name="Zhang H."/>
            <person name="O'Toole P.W."/>
        </authorList>
    </citation>
    <scope>NUCLEOTIDE SEQUENCE [LARGE SCALE GENOMIC DNA]</scope>
    <source>
        <strain evidence="12 13">ATCC 53295</strain>
    </source>
</reference>
<feature type="transmembrane region" description="Helical" evidence="10">
    <location>
        <begin position="177"/>
        <end position="197"/>
    </location>
</feature>
<comment type="caution">
    <text evidence="12">The sequence shown here is derived from an EMBL/GenBank/DDBJ whole genome shotgun (WGS) entry which is preliminary data.</text>
</comment>
<feature type="transmembrane region" description="Helical" evidence="10">
    <location>
        <begin position="84"/>
        <end position="103"/>
    </location>
</feature>
<dbReference type="InterPro" id="IPR050814">
    <property type="entry name" value="Myo-inositol_Transporter"/>
</dbReference>
<evidence type="ECO:0000256" key="8">
    <source>
        <dbReference type="ARBA" id="ARBA00023136"/>
    </source>
</evidence>
<evidence type="ECO:0000256" key="2">
    <source>
        <dbReference type="ARBA" id="ARBA00010992"/>
    </source>
</evidence>
<dbReference type="SUPFAM" id="SSF103473">
    <property type="entry name" value="MFS general substrate transporter"/>
    <property type="match status" value="1"/>
</dbReference>
<dbReference type="EMBL" id="AZCZ01000047">
    <property type="protein sequence ID" value="KRK34578.1"/>
    <property type="molecule type" value="Genomic_DNA"/>
</dbReference>
<protein>
    <submittedName>
        <fullName evidence="12">D-xylose proton-symporter</fullName>
    </submittedName>
</protein>